<name>A0A852Z9D4_9ACTN</name>
<evidence type="ECO:0000313" key="3">
    <source>
        <dbReference type="Proteomes" id="UP000579605"/>
    </source>
</evidence>
<feature type="region of interest" description="Disordered" evidence="1">
    <location>
        <begin position="1"/>
        <end position="29"/>
    </location>
</feature>
<feature type="compositionally biased region" description="Basic and acidic residues" evidence="1">
    <location>
        <begin position="1"/>
        <end position="10"/>
    </location>
</feature>
<dbReference type="EMBL" id="JACBZH010000001">
    <property type="protein sequence ID" value="NYH88338.1"/>
    <property type="molecule type" value="Genomic_DNA"/>
</dbReference>
<evidence type="ECO:0000313" key="2">
    <source>
        <dbReference type="EMBL" id="NYH88338.1"/>
    </source>
</evidence>
<sequence length="29" mass="3089">MPARDVRDGQITEARGYSKTGGEIPLAAE</sequence>
<gene>
    <name evidence="2" type="ORF">F4554_000976</name>
</gene>
<comment type="caution">
    <text evidence="2">The sequence shown here is derived from an EMBL/GenBank/DDBJ whole genome shotgun (WGS) entry which is preliminary data.</text>
</comment>
<dbReference type="AlphaFoldDB" id="A0A852Z9D4"/>
<dbReference type="Proteomes" id="UP000579605">
    <property type="component" value="Unassembled WGS sequence"/>
</dbReference>
<reference evidence="2 3" key="1">
    <citation type="submission" date="2020-07" db="EMBL/GenBank/DDBJ databases">
        <title>Sequencing the genomes of 1000 actinobacteria strains.</title>
        <authorList>
            <person name="Klenk H.-P."/>
        </authorList>
    </citation>
    <scope>NUCLEOTIDE SEQUENCE [LARGE SCALE GENOMIC DNA]</scope>
    <source>
        <strain evidence="2 3">DSM 18448</strain>
    </source>
</reference>
<proteinExistence type="predicted"/>
<keyword evidence="3" id="KW-1185">Reference proteome</keyword>
<evidence type="ECO:0000256" key="1">
    <source>
        <dbReference type="SAM" id="MobiDB-lite"/>
    </source>
</evidence>
<protein>
    <submittedName>
        <fullName evidence="2">Uncharacterized protein</fullName>
    </submittedName>
</protein>
<organism evidence="2 3">
    <name type="scientific">Actinopolymorpha rutila</name>
    <dbReference type="NCBI Taxonomy" id="446787"/>
    <lineage>
        <taxon>Bacteria</taxon>
        <taxon>Bacillati</taxon>
        <taxon>Actinomycetota</taxon>
        <taxon>Actinomycetes</taxon>
        <taxon>Propionibacteriales</taxon>
        <taxon>Actinopolymorphaceae</taxon>
        <taxon>Actinopolymorpha</taxon>
    </lineage>
</organism>
<accession>A0A852Z9D4</accession>